<keyword evidence="2" id="KW-0408">Iron</keyword>
<gene>
    <name evidence="5" type="ORF">AXX12_15385</name>
</gene>
<evidence type="ECO:0000313" key="5">
    <source>
        <dbReference type="EMBL" id="KYZ74961.1"/>
    </source>
</evidence>
<protein>
    <submittedName>
        <fullName evidence="5">Adenylylsulfate reductase</fullName>
    </submittedName>
</protein>
<name>A0A154BM35_ANASB</name>
<evidence type="ECO:0000256" key="2">
    <source>
        <dbReference type="ARBA" id="ARBA00023004"/>
    </source>
</evidence>
<comment type="caution">
    <text evidence="5">The sequence shown here is derived from an EMBL/GenBank/DDBJ whole genome shotgun (WGS) entry which is preliminary data.</text>
</comment>
<dbReference type="STRING" id="1794912.AXX12_15385"/>
<dbReference type="GO" id="GO:0046872">
    <property type="term" value="F:metal ion binding"/>
    <property type="evidence" value="ECO:0007669"/>
    <property type="project" value="UniProtKB-KW"/>
</dbReference>
<dbReference type="SUPFAM" id="SSF54862">
    <property type="entry name" value="4Fe-4S ferredoxins"/>
    <property type="match status" value="1"/>
</dbReference>
<accession>A0A154BM35</accession>
<dbReference type="InterPro" id="IPR017896">
    <property type="entry name" value="4Fe4S_Fe-S-bd"/>
</dbReference>
<dbReference type="Pfam" id="PF12838">
    <property type="entry name" value="Fer4_7"/>
    <property type="match status" value="1"/>
</dbReference>
<keyword evidence="6" id="KW-1185">Reference proteome</keyword>
<dbReference type="AlphaFoldDB" id="A0A154BM35"/>
<dbReference type="EMBL" id="LSGP01000026">
    <property type="protein sequence ID" value="KYZ74961.1"/>
    <property type="molecule type" value="Genomic_DNA"/>
</dbReference>
<sequence length="104" mass="11623">MSIKIDRQKCNGCGKCREVCPGNLLYKDCSGKTEIRYPKDCWGCTSCVKECAFNAIRYYLGADIGGTGGFLYTLQEESLLHWIIIDPEGGKKVITTDKRQANAY</sequence>
<dbReference type="OrthoDB" id="9807879at2"/>
<feature type="domain" description="4Fe-4S ferredoxin-type" evidence="4">
    <location>
        <begin position="1"/>
        <end position="30"/>
    </location>
</feature>
<dbReference type="PROSITE" id="PS00198">
    <property type="entry name" value="4FE4S_FER_1"/>
    <property type="match status" value="1"/>
</dbReference>
<keyword evidence="1" id="KW-0479">Metal-binding</keyword>
<evidence type="ECO:0000313" key="6">
    <source>
        <dbReference type="Proteomes" id="UP000076268"/>
    </source>
</evidence>
<dbReference type="InterPro" id="IPR017900">
    <property type="entry name" value="4Fe4S_Fe_S_CS"/>
</dbReference>
<organism evidence="5 6">
    <name type="scientific">Anaerosporomusa subterranea</name>
    <dbReference type="NCBI Taxonomy" id="1794912"/>
    <lineage>
        <taxon>Bacteria</taxon>
        <taxon>Bacillati</taxon>
        <taxon>Bacillota</taxon>
        <taxon>Negativicutes</taxon>
        <taxon>Acetonemataceae</taxon>
        <taxon>Anaerosporomusa</taxon>
    </lineage>
</organism>
<keyword evidence="3" id="KW-0411">Iron-sulfur</keyword>
<evidence type="ECO:0000259" key="4">
    <source>
        <dbReference type="PROSITE" id="PS51379"/>
    </source>
</evidence>
<dbReference type="GO" id="GO:0051536">
    <property type="term" value="F:iron-sulfur cluster binding"/>
    <property type="evidence" value="ECO:0007669"/>
    <property type="project" value="UniProtKB-KW"/>
</dbReference>
<evidence type="ECO:0000256" key="1">
    <source>
        <dbReference type="ARBA" id="ARBA00022723"/>
    </source>
</evidence>
<dbReference type="Proteomes" id="UP000076268">
    <property type="component" value="Unassembled WGS sequence"/>
</dbReference>
<proteinExistence type="predicted"/>
<dbReference type="PROSITE" id="PS51379">
    <property type="entry name" value="4FE4S_FER_2"/>
    <property type="match status" value="2"/>
</dbReference>
<dbReference type="RefSeq" id="WP_066245474.1">
    <property type="nucleotide sequence ID" value="NZ_LSGP01000026.1"/>
</dbReference>
<dbReference type="Gene3D" id="3.30.70.20">
    <property type="match status" value="1"/>
</dbReference>
<feature type="domain" description="4Fe-4S ferredoxin-type" evidence="4">
    <location>
        <begin position="31"/>
        <end position="61"/>
    </location>
</feature>
<evidence type="ECO:0000256" key="3">
    <source>
        <dbReference type="ARBA" id="ARBA00023014"/>
    </source>
</evidence>
<reference evidence="5 6" key="1">
    <citation type="submission" date="2016-02" db="EMBL/GenBank/DDBJ databases">
        <title>Anaerosporomusa subterraneum gen. nov., sp. nov., a spore-forming obligate anaerobe isolated from saprolite.</title>
        <authorList>
            <person name="Choi J.K."/>
            <person name="Shah M."/>
            <person name="Yee N."/>
        </authorList>
    </citation>
    <scope>NUCLEOTIDE SEQUENCE [LARGE SCALE GENOMIC DNA]</scope>
    <source>
        <strain evidence="5 6">RU4</strain>
    </source>
</reference>